<dbReference type="PANTHER" id="PTHR47235:SF1">
    <property type="entry name" value="BLR6548 PROTEIN"/>
    <property type="match status" value="1"/>
</dbReference>
<evidence type="ECO:0000256" key="3">
    <source>
        <dbReference type="ARBA" id="ARBA00022729"/>
    </source>
</evidence>
<sequence length="377" mass="39679">MKTATSGTRRALTTWGMAALLALSAPAWAQLRIGQPSGFTGSVAAGVKENTEGAKLYLDAVNARGGVNGQKIELISVDDKFDPKLTVEAARELVTRQNVLALFLNRGTPHAQALLPLLSELKVPLVGPSTGAMALHDPVHPWLFNVRATYQREAAKAIEHLASIGIARIAVLETDDSFGADSAKGALAGFAKAGIKPVLQDKFPRDKPDFAELAPKVHQSNAQAVMIIGSAGNTANAVKAIRAAGSRAQIVTLSNNASEGFIKLLGEHARGVIVTQVFPNERSVAYPLIKEALDLAKAKGMDGVSPAMMEGFAAAKVLVEGLRRAGPNPTPVALRDALEGLRNFNLGGLSVSYSPTNHTGLDFADLSIVDATGKFRR</sequence>
<dbReference type="InterPro" id="IPR028082">
    <property type="entry name" value="Peripla_BP_I"/>
</dbReference>
<feature type="chain" id="PRO_5040806696" evidence="5">
    <location>
        <begin position="30"/>
        <end position="377"/>
    </location>
</feature>
<dbReference type="PRINTS" id="PR00337">
    <property type="entry name" value="LEUILEVALBP"/>
</dbReference>
<feature type="domain" description="Leucine-binding protein" evidence="6">
    <location>
        <begin position="31"/>
        <end position="359"/>
    </location>
</feature>
<dbReference type="Proteomes" id="UP001152876">
    <property type="component" value="Unassembled WGS sequence"/>
</dbReference>
<dbReference type="InterPro" id="IPR000709">
    <property type="entry name" value="Leu_Ile_Val-bd"/>
</dbReference>
<comment type="caution">
    <text evidence="7">The sequence shown here is derived from an EMBL/GenBank/DDBJ whole genome shotgun (WGS) entry which is preliminary data.</text>
</comment>
<keyword evidence="8" id="KW-1185">Reference proteome</keyword>
<dbReference type="PANTHER" id="PTHR47235">
    <property type="entry name" value="BLR6548 PROTEIN"/>
    <property type="match status" value="1"/>
</dbReference>
<evidence type="ECO:0000256" key="4">
    <source>
        <dbReference type="ARBA" id="ARBA00022970"/>
    </source>
</evidence>
<reference evidence="7" key="1">
    <citation type="submission" date="2013-01" db="EMBL/GenBank/DDBJ databases">
        <title>Genome draft of Hydrogenophaga taeniospiralis 2K1.</title>
        <authorList>
            <person name="Gomila M."/>
            <person name="Lalucat J."/>
        </authorList>
    </citation>
    <scope>NUCLEOTIDE SEQUENCE</scope>
    <source>
        <strain evidence="7">CCUG 15921</strain>
    </source>
</reference>
<evidence type="ECO:0000259" key="6">
    <source>
        <dbReference type="Pfam" id="PF13458"/>
    </source>
</evidence>
<gene>
    <name evidence="7" type="ORF">H010_09566</name>
</gene>
<dbReference type="SUPFAM" id="SSF53822">
    <property type="entry name" value="Periplasmic binding protein-like I"/>
    <property type="match status" value="1"/>
</dbReference>
<comment type="similarity">
    <text evidence="1">Belongs to the leucine-binding protein family.</text>
</comment>
<dbReference type="EMBL" id="AOGK01000007">
    <property type="protein sequence ID" value="MDG5975497.1"/>
    <property type="molecule type" value="Genomic_DNA"/>
</dbReference>
<dbReference type="Pfam" id="PF13458">
    <property type="entry name" value="Peripla_BP_6"/>
    <property type="match status" value="1"/>
</dbReference>
<evidence type="ECO:0000256" key="2">
    <source>
        <dbReference type="ARBA" id="ARBA00022448"/>
    </source>
</evidence>
<feature type="signal peptide" evidence="5">
    <location>
        <begin position="1"/>
        <end position="29"/>
    </location>
</feature>
<evidence type="ECO:0000313" key="8">
    <source>
        <dbReference type="Proteomes" id="UP001152876"/>
    </source>
</evidence>
<protein>
    <submittedName>
        <fullName evidence="7">Extracellular ligand-binding receptor</fullName>
    </submittedName>
</protein>
<keyword evidence="2" id="KW-0813">Transport</keyword>
<dbReference type="CDD" id="cd06326">
    <property type="entry name" value="PBP1_ABC_ligand_binding-like"/>
    <property type="match status" value="1"/>
</dbReference>
<keyword evidence="7" id="KW-0675">Receptor</keyword>
<dbReference type="GO" id="GO:0006865">
    <property type="term" value="P:amino acid transport"/>
    <property type="evidence" value="ECO:0007669"/>
    <property type="project" value="UniProtKB-KW"/>
</dbReference>
<dbReference type="AlphaFoldDB" id="A0A9X4S7R5"/>
<dbReference type="Gene3D" id="3.40.50.2300">
    <property type="match status" value="2"/>
</dbReference>
<dbReference type="InterPro" id="IPR028081">
    <property type="entry name" value="Leu-bd"/>
</dbReference>
<dbReference type="RefSeq" id="WP_068171008.1">
    <property type="nucleotide sequence ID" value="NZ_AOGK01000007.1"/>
</dbReference>
<evidence type="ECO:0000256" key="1">
    <source>
        <dbReference type="ARBA" id="ARBA00010062"/>
    </source>
</evidence>
<evidence type="ECO:0000256" key="5">
    <source>
        <dbReference type="SAM" id="SignalP"/>
    </source>
</evidence>
<evidence type="ECO:0000313" key="7">
    <source>
        <dbReference type="EMBL" id="MDG5975497.1"/>
    </source>
</evidence>
<accession>A0A9X4S7R5</accession>
<proteinExistence type="inferred from homology"/>
<keyword evidence="4" id="KW-0029">Amino-acid transport</keyword>
<organism evidence="7 8">
    <name type="scientific">Hydrogenophaga taeniospiralis CCUG 15921</name>
    <dbReference type="NCBI Taxonomy" id="1281780"/>
    <lineage>
        <taxon>Bacteria</taxon>
        <taxon>Pseudomonadati</taxon>
        <taxon>Pseudomonadota</taxon>
        <taxon>Betaproteobacteria</taxon>
        <taxon>Burkholderiales</taxon>
        <taxon>Comamonadaceae</taxon>
        <taxon>Hydrogenophaga</taxon>
    </lineage>
</organism>
<name>A0A9X4S7R5_9BURK</name>
<keyword evidence="3 5" id="KW-0732">Signal</keyword>